<sequence>MFLAVSAVCISTAIGGAWAMYREVQPMGLGFSSLERVVSMQDAHSLQGLSIASKNQALLDCANTLKALRSLAMRYRSPEERAQIAPKCRSMADDIVERAPSNAYGWYVGALASAELLDWDGFNKRLEMSWRVGATEQWIGELRVALAEDNFSRLNDAMMAANDADLHMLVLSNRGVRTIAQRYVSNPEFRERITQIVETMPAQNQTRFVNNVRRYANASGRGR</sequence>
<comment type="caution">
    <text evidence="1">The sequence shown here is derived from an EMBL/GenBank/DDBJ whole genome shotgun (WGS) entry which is preliminary data.</text>
</comment>
<organism evidence="1 2">
    <name type="scientific">Devosia litorisediminis</name>
    <dbReference type="NCBI Taxonomy" id="2829817"/>
    <lineage>
        <taxon>Bacteria</taxon>
        <taxon>Pseudomonadati</taxon>
        <taxon>Pseudomonadota</taxon>
        <taxon>Alphaproteobacteria</taxon>
        <taxon>Hyphomicrobiales</taxon>
        <taxon>Devosiaceae</taxon>
        <taxon>Devosia</taxon>
    </lineage>
</organism>
<evidence type="ECO:0000313" key="1">
    <source>
        <dbReference type="EMBL" id="MBS3848529.1"/>
    </source>
</evidence>
<dbReference type="EMBL" id="JAGXTP010000001">
    <property type="protein sequence ID" value="MBS3848529.1"/>
    <property type="molecule type" value="Genomic_DNA"/>
</dbReference>
<protein>
    <submittedName>
        <fullName evidence="1">Uncharacterized protein</fullName>
    </submittedName>
</protein>
<dbReference type="RefSeq" id="WP_212658069.1">
    <property type="nucleotide sequence ID" value="NZ_JAGXTP010000001.1"/>
</dbReference>
<gene>
    <name evidence="1" type="ORF">KD146_07420</name>
</gene>
<dbReference type="Proteomes" id="UP000678281">
    <property type="component" value="Unassembled WGS sequence"/>
</dbReference>
<reference evidence="1" key="1">
    <citation type="submission" date="2021-04" db="EMBL/GenBank/DDBJ databases">
        <title>Devosia litorisediminis sp. nov., isolated from a sand dune.</title>
        <authorList>
            <person name="Park S."/>
            <person name="Yoon J.-H."/>
        </authorList>
    </citation>
    <scope>NUCLEOTIDE SEQUENCE</scope>
    <source>
        <strain evidence="1">BSSL-BM10</strain>
    </source>
</reference>
<accession>A0A942IDC7</accession>
<evidence type="ECO:0000313" key="2">
    <source>
        <dbReference type="Proteomes" id="UP000678281"/>
    </source>
</evidence>
<dbReference type="AlphaFoldDB" id="A0A942IDC7"/>
<proteinExistence type="predicted"/>
<keyword evidence="2" id="KW-1185">Reference proteome</keyword>
<name>A0A942IDC7_9HYPH</name>